<dbReference type="Pfam" id="PF01734">
    <property type="entry name" value="Patatin"/>
    <property type="match status" value="1"/>
</dbReference>
<dbReference type="PROSITE" id="PS51257">
    <property type="entry name" value="PROKAR_LIPOPROTEIN"/>
    <property type="match status" value="1"/>
</dbReference>
<keyword evidence="2" id="KW-0378">Hydrolase</keyword>
<reference evidence="5" key="1">
    <citation type="journal article" date="2022" name="Arch. Microbiol.">
        <title>Pseudodesulfovibrio sediminis sp. nov., a mesophilic and neutrophilic sulfate-reducing bacterium isolated from sediment of a brackish lake.</title>
        <authorList>
            <person name="Takahashi A."/>
            <person name="Kojima H."/>
            <person name="Watanabe M."/>
            <person name="Fukui M."/>
        </authorList>
    </citation>
    <scope>NUCLEOTIDE SEQUENCE</scope>
    <source>
        <strain evidence="5">SF6</strain>
    </source>
</reference>
<feature type="chain" id="PRO_5045709620" evidence="3">
    <location>
        <begin position="23"/>
        <end position="390"/>
    </location>
</feature>
<accession>A0ABM7P8P5</accession>
<evidence type="ECO:0000256" key="1">
    <source>
        <dbReference type="ARBA" id="ARBA00023098"/>
    </source>
</evidence>
<evidence type="ECO:0000313" key="5">
    <source>
        <dbReference type="EMBL" id="BCS89402.1"/>
    </source>
</evidence>
<feature type="short sequence motif" description="DGA/G" evidence="2">
    <location>
        <begin position="250"/>
        <end position="252"/>
    </location>
</feature>
<feature type="short sequence motif" description="GXGXXG" evidence="2">
    <location>
        <begin position="80"/>
        <end position="85"/>
    </location>
</feature>
<keyword evidence="3" id="KW-0732">Signal</keyword>
<name>A0ABM7P8P5_9BACT</name>
<gene>
    <name evidence="5" type="ORF">PSDVSF_26440</name>
</gene>
<dbReference type="EMBL" id="AP024485">
    <property type="protein sequence ID" value="BCS89402.1"/>
    <property type="molecule type" value="Genomic_DNA"/>
</dbReference>
<dbReference type="Gene3D" id="3.40.1090.10">
    <property type="entry name" value="Cytosolic phospholipase A2 catalytic domain"/>
    <property type="match status" value="1"/>
</dbReference>
<dbReference type="PROSITE" id="PS51635">
    <property type="entry name" value="PNPLA"/>
    <property type="match status" value="1"/>
</dbReference>
<dbReference type="SUPFAM" id="SSF52151">
    <property type="entry name" value="FabD/lysophospholipase-like"/>
    <property type="match status" value="1"/>
</dbReference>
<feature type="signal peptide" evidence="3">
    <location>
        <begin position="1"/>
        <end position="22"/>
    </location>
</feature>
<dbReference type="Proteomes" id="UP001053296">
    <property type="component" value="Chromosome"/>
</dbReference>
<organism evidence="5 6">
    <name type="scientific">Pseudodesulfovibrio sediminis</name>
    <dbReference type="NCBI Taxonomy" id="2810563"/>
    <lineage>
        <taxon>Bacteria</taxon>
        <taxon>Pseudomonadati</taxon>
        <taxon>Thermodesulfobacteriota</taxon>
        <taxon>Desulfovibrionia</taxon>
        <taxon>Desulfovibrionales</taxon>
        <taxon>Desulfovibrionaceae</taxon>
    </lineage>
</organism>
<proteinExistence type="predicted"/>
<feature type="domain" description="PNPLA" evidence="4">
    <location>
        <begin position="76"/>
        <end position="263"/>
    </location>
</feature>
<keyword evidence="1 2" id="KW-0443">Lipid metabolism</keyword>
<dbReference type="RefSeq" id="WP_229591375.1">
    <property type="nucleotide sequence ID" value="NZ_AP024485.1"/>
</dbReference>
<evidence type="ECO:0000256" key="3">
    <source>
        <dbReference type="SAM" id="SignalP"/>
    </source>
</evidence>
<dbReference type="InterPro" id="IPR016035">
    <property type="entry name" value="Acyl_Trfase/lysoPLipase"/>
</dbReference>
<feature type="active site" description="Nucleophile" evidence="2">
    <location>
        <position position="111"/>
    </location>
</feature>
<dbReference type="InterPro" id="IPR002641">
    <property type="entry name" value="PNPLA_dom"/>
</dbReference>
<feature type="short sequence motif" description="GXSXG" evidence="2">
    <location>
        <begin position="109"/>
        <end position="113"/>
    </location>
</feature>
<keyword evidence="2" id="KW-0442">Lipid degradation</keyword>
<evidence type="ECO:0000259" key="4">
    <source>
        <dbReference type="PROSITE" id="PS51635"/>
    </source>
</evidence>
<feature type="active site" description="Proton acceptor" evidence="2">
    <location>
        <position position="250"/>
    </location>
</feature>
<keyword evidence="6" id="KW-1185">Reference proteome</keyword>
<protein>
    <submittedName>
        <fullName evidence="5">Lipoprotein</fullName>
    </submittedName>
</protein>
<sequence>MARIRTCLALIFILTLMTGCGSTRNPLPINYQKMAQIPGFEHIRFYDDNTAASMKAILETWARHRKGDPDADFSVLSLSGGGAGGAFGAGYLSGWSDSGTRPEFSVVTGISTGALIAPFAFLGPGYDALITMLYTTYSTENLIGYTPTSLSLLNTYPMQKAIQMYISDEIIEAIAFQHRKGRRLIIGTTNLDEMEPVYWDIGAIAQYDTPEARTLIRDVVLASAAIPVAFPPVFFKVEAGGKLYDEMHVDGGITNQVFAYPPSIRLNEALHSIGKTGKISLYVIRNDLLKTPGCQTSPHLTRIASRSMDGLIRSQGIGDIYRIFYTTQRDNVDFNLAFIPYTFTEEPEELFDPVYMNKLYKVGYDIARSKSPWHKAPPHVTPQRDVSGNR</sequence>
<evidence type="ECO:0000256" key="2">
    <source>
        <dbReference type="PROSITE-ProRule" id="PRU01161"/>
    </source>
</evidence>
<keyword evidence="5" id="KW-0449">Lipoprotein</keyword>
<evidence type="ECO:0000313" key="6">
    <source>
        <dbReference type="Proteomes" id="UP001053296"/>
    </source>
</evidence>